<dbReference type="AlphaFoldDB" id="A0A378KAQ8"/>
<sequence length="73" mass="8081">MLNGIDKDILNEANKKLIAQSKALNFSVNKNPELACIKGISAFRHILPNIMFFALQSKQEQSVQPIPQSTLTA</sequence>
<reference evidence="1 2" key="1">
    <citation type="submission" date="2018-06" db="EMBL/GenBank/DDBJ databases">
        <authorList>
            <consortium name="Pathogen Informatics"/>
            <person name="Doyle S."/>
        </authorList>
    </citation>
    <scope>NUCLEOTIDE SEQUENCE [LARGE SCALE GENOMIC DNA]</scope>
    <source>
        <strain evidence="1 2">NCTC13316</strain>
    </source>
</reference>
<evidence type="ECO:0000313" key="2">
    <source>
        <dbReference type="Proteomes" id="UP000254794"/>
    </source>
</evidence>
<dbReference type="Proteomes" id="UP000254794">
    <property type="component" value="Unassembled WGS sequence"/>
</dbReference>
<protein>
    <submittedName>
        <fullName evidence="1">Uncharacterized protein</fullName>
    </submittedName>
</protein>
<organism evidence="1 2">
    <name type="scientific">Legionella busanensis</name>
    <dbReference type="NCBI Taxonomy" id="190655"/>
    <lineage>
        <taxon>Bacteria</taxon>
        <taxon>Pseudomonadati</taxon>
        <taxon>Pseudomonadota</taxon>
        <taxon>Gammaproteobacteria</taxon>
        <taxon>Legionellales</taxon>
        <taxon>Legionellaceae</taxon>
        <taxon>Legionella</taxon>
    </lineage>
</organism>
<keyword evidence="2" id="KW-1185">Reference proteome</keyword>
<name>A0A378KAQ8_9GAMM</name>
<accession>A0A378KAQ8</accession>
<evidence type="ECO:0000313" key="1">
    <source>
        <dbReference type="EMBL" id="STX81420.1"/>
    </source>
</evidence>
<proteinExistence type="predicted"/>
<dbReference type="EMBL" id="UGOD01000004">
    <property type="protein sequence ID" value="STX81420.1"/>
    <property type="molecule type" value="Genomic_DNA"/>
</dbReference>
<dbReference type="OrthoDB" id="1552233at1236"/>
<dbReference type="RefSeq" id="WP_115332808.1">
    <property type="nucleotide sequence ID" value="NZ_CAAAHP010000005.1"/>
</dbReference>
<gene>
    <name evidence="1" type="ORF">NCTC13316_03291</name>
</gene>